<reference evidence="1" key="1">
    <citation type="journal article" date="2021" name="Proc. Natl. Acad. Sci. U.S.A.">
        <title>A Catalog of Tens of Thousands of Viruses from Human Metagenomes Reveals Hidden Associations with Chronic Diseases.</title>
        <authorList>
            <person name="Tisza M.J."/>
            <person name="Buck C.B."/>
        </authorList>
    </citation>
    <scope>NUCLEOTIDE SEQUENCE</scope>
    <source>
        <strain evidence="1">CtiuS14</strain>
    </source>
</reference>
<name>A0A8S5LM33_9CAUD</name>
<dbReference type="EMBL" id="BK015876">
    <property type="protein sequence ID" value="DAD71133.1"/>
    <property type="molecule type" value="Genomic_DNA"/>
</dbReference>
<accession>A0A8S5LM33</accession>
<protein>
    <submittedName>
        <fullName evidence="1">Uncharacterized protein</fullName>
    </submittedName>
</protein>
<organism evidence="1">
    <name type="scientific">Podoviridae sp. ctiuS14</name>
    <dbReference type="NCBI Taxonomy" id="2827620"/>
    <lineage>
        <taxon>Viruses</taxon>
        <taxon>Duplodnaviria</taxon>
        <taxon>Heunggongvirae</taxon>
        <taxon>Uroviricota</taxon>
        <taxon>Caudoviricetes</taxon>
    </lineage>
</organism>
<proteinExistence type="predicted"/>
<sequence length="82" mass="8939">MKLFKTFSITAKSGLEVVTDLFETAEQGSKLLLAEATKARIETALDADLEWSDSEAVAKAFEAVLKLDTQLSNFRASSRARG</sequence>
<evidence type="ECO:0000313" key="1">
    <source>
        <dbReference type="EMBL" id="DAD71133.1"/>
    </source>
</evidence>